<dbReference type="Gene3D" id="1.20.1740.10">
    <property type="entry name" value="Amino acid/polyamine transporter I"/>
    <property type="match status" value="1"/>
</dbReference>
<sequence length="548" mass="58483">MTLQTHLKKELSLLDLTMASLGAIIGSGWLLASQSAAEGAGPSAVLSWLIAGIVVMLLGLVYAELGSFLPEAGAIARYPQYSHGPLASFIIGWAAFVAYSALPAVESEAVVTYAQSYIPAFKGAHGTISLLGLMTAAGLMIVFYTINYFGVRTFARVNTPLTLLKFFMPSLTIVLFFIFGFHARNFHVDGFMPGGSAGMMKVVSTAGVVFSYLGFRQAVDLSGEAKNPGRDVPLAVILSLIIGIALYTLLQVVFIGAVPSSVLAHGWQSLSYSAPFAQLAVTLNLAWFGVLIFADAIISPLGTGNVYMATTPRVLYALAQNRHVPKIFRKVDPLTGVPVSALTAGLIVGIIFLAPFPAWQALVAVASSAAVLTYITGPVSAAVFRRTAIHHARPVRLGGLGLIAPLAFIGGSLIIYWTGWNTNAPLLGIILAGLILYLLAGFTAPQEIARPDKQSVKSAAWLIVFLLFMLVMSYIGSGIFGSPANHGKGIIPYPWDLVVVALFSLAFYYWGVQSGYRTRDLTERLEESLTAGKEDHASSVADLHHHRH</sequence>
<keyword evidence="3 5" id="KW-1133">Transmembrane helix</keyword>
<feature type="transmembrane region" description="Helical" evidence="5">
    <location>
        <begin position="12"/>
        <end position="32"/>
    </location>
</feature>
<evidence type="ECO:0000313" key="7">
    <source>
        <dbReference type="Proteomes" id="UP000192660"/>
    </source>
</evidence>
<feature type="transmembrane region" description="Helical" evidence="5">
    <location>
        <begin position="125"/>
        <end position="151"/>
    </location>
</feature>
<evidence type="ECO:0000256" key="2">
    <source>
        <dbReference type="ARBA" id="ARBA00022692"/>
    </source>
</evidence>
<feature type="transmembrane region" description="Helical" evidence="5">
    <location>
        <begin position="163"/>
        <end position="183"/>
    </location>
</feature>
<name>A0A1W1WD86_SULTA</name>
<feature type="transmembrane region" description="Helical" evidence="5">
    <location>
        <begin position="86"/>
        <end position="105"/>
    </location>
</feature>
<dbReference type="EMBL" id="FWWY01000001">
    <property type="protein sequence ID" value="SMC04129.1"/>
    <property type="molecule type" value="Genomic_DNA"/>
</dbReference>
<feature type="transmembrane region" description="Helical" evidence="5">
    <location>
        <begin position="460"/>
        <end position="481"/>
    </location>
</feature>
<dbReference type="GO" id="GO:0016020">
    <property type="term" value="C:membrane"/>
    <property type="evidence" value="ECO:0007669"/>
    <property type="project" value="UniProtKB-SubCell"/>
</dbReference>
<dbReference type="InterPro" id="IPR052962">
    <property type="entry name" value="AA_Transporter_AGT"/>
</dbReference>
<protein>
    <submittedName>
        <fullName evidence="6">Amino acid transporter</fullName>
    </submittedName>
</protein>
<dbReference type="Pfam" id="PF13520">
    <property type="entry name" value="AA_permease_2"/>
    <property type="match status" value="1"/>
</dbReference>
<evidence type="ECO:0000256" key="5">
    <source>
        <dbReference type="SAM" id="Phobius"/>
    </source>
</evidence>
<feature type="transmembrane region" description="Helical" evidence="5">
    <location>
        <begin position="334"/>
        <end position="356"/>
    </location>
</feature>
<feature type="transmembrane region" description="Helical" evidence="5">
    <location>
        <begin position="493"/>
        <end position="511"/>
    </location>
</feature>
<dbReference type="AlphaFoldDB" id="A0A1W1WD86"/>
<feature type="transmembrane region" description="Helical" evidence="5">
    <location>
        <begin position="44"/>
        <end position="65"/>
    </location>
</feature>
<feature type="transmembrane region" description="Helical" evidence="5">
    <location>
        <begin position="397"/>
        <end position="417"/>
    </location>
</feature>
<dbReference type="PANTHER" id="PTHR47547:SF1">
    <property type="entry name" value="ASPARTATE-PROTON SYMPORTER"/>
    <property type="match status" value="1"/>
</dbReference>
<keyword evidence="7" id="KW-1185">Reference proteome</keyword>
<dbReference type="InterPro" id="IPR002293">
    <property type="entry name" value="AA/rel_permease1"/>
</dbReference>
<dbReference type="Proteomes" id="UP000192660">
    <property type="component" value="Unassembled WGS sequence"/>
</dbReference>
<dbReference type="GO" id="GO:0022857">
    <property type="term" value="F:transmembrane transporter activity"/>
    <property type="evidence" value="ECO:0007669"/>
    <property type="project" value="InterPro"/>
</dbReference>
<feature type="transmembrane region" description="Helical" evidence="5">
    <location>
        <begin position="362"/>
        <end position="385"/>
    </location>
</feature>
<keyword evidence="4 5" id="KW-0472">Membrane</keyword>
<dbReference type="STRING" id="28034.BFX07_13620"/>
<evidence type="ECO:0000256" key="3">
    <source>
        <dbReference type="ARBA" id="ARBA00022989"/>
    </source>
</evidence>
<accession>A0A1W1WD86</accession>
<dbReference type="PANTHER" id="PTHR47547">
    <property type="match status" value="1"/>
</dbReference>
<organism evidence="6 7">
    <name type="scientific">Sulfobacillus thermosulfidooxidans (strain DSM 9293 / VKM B-1269 / AT-1)</name>
    <dbReference type="NCBI Taxonomy" id="929705"/>
    <lineage>
        <taxon>Bacteria</taxon>
        <taxon>Bacillati</taxon>
        <taxon>Bacillota</taxon>
        <taxon>Clostridia</taxon>
        <taxon>Eubacteriales</taxon>
        <taxon>Clostridiales Family XVII. Incertae Sedis</taxon>
        <taxon>Sulfobacillus</taxon>
    </lineage>
</organism>
<proteinExistence type="predicted"/>
<evidence type="ECO:0000313" key="6">
    <source>
        <dbReference type="EMBL" id="SMC04129.1"/>
    </source>
</evidence>
<feature type="transmembrane region" description="Helical" evidence="5">
    <location>
        <begin position="423"/>
        <end position="440"/>
    </location>
</feature>
<evidence type="ECO:0000256" key="1">
    <source>
        <dbReference type="ARBA" id="ARBA00004141"/>
    </source>
</evidence>
<feature type="transmembrane region" description="Helical" evidence="5">
    <location>
        <begin position="276"/>
        <end position="298"/>
    </location>
</feature>
<feature type="transmembrane region" description="Helical" evidence="5">
    <location>
        <begin position="234"/>
        <end position="256"/>
    </location>
</feature>
<evidence type="ECO:0000256" key="4">
    <source>
        <dbReference type="ARBA" id="ARBA00023136"/>
    </source>
</evidence>
<feature type="transmembrane region" description="Helical" evidence="5">
    <location>
        <begin position="195"/>
        <end position="213"/>
    </location>
</feature>
<reference evidence="7" key="1">
    <citation type="submission" date="2017-04" db="EMBL/GenBank/DDBJ databases">
        <authorList>
            <person name="Varghese N."/>
            <person name="Submissions S."/>
        </authorList>
    </citation>
    <scope>NUCLEOTIDE SEQUENCE [LARGE SCALE GENOMIC DNA]</scope>
    <source>
        <strain evidence="7">DSM 9293</strain>
    </source>
</reference>
<gene>
    <name evidence="6" type="ORF">SAMN00768000_1479</name>
</gene>
<keyword evidence="2 5" id="KW-0812">Transmembrane</keyword>
<dbReference type="RefSeq" id="WP_020375494.1">
    <property type="nucleotide sequence ID" value="NZ_FWWY01000001.1"/>
</dbReference>
<comment type="subcellular location">
    <subcellularLocation>
        <location evidence="1">Membrane</location>
        <topology evidence="1">Multi-pass membrane protein</topology>
    </subcellularLocation>
</comment>